<dbReference type="EC" id="2.4.1.289" evidence="5"/>
<dbReference type="KEGG" id="micc:AUP74_01015"/>
<organism evidence="5 6">
    <name type="scientific">Microbulbifer aggregans</name>
    <dbReference type="NCBI Taxonomy" id="1769779"/>
    <lineage>
        <taxon>Bacteria</taxon>
        <taxon>Pseudomonadati</taxon>
        <taxon>Pseudomonadota</taxon>
        <taxon>Gammaproteobacteria</taxon>
        <taxon>Cellvibrionales</taxon>
        <taxon>Microbulbiferaceae</taxon>
        <taxon>Microbulbifer</taxon>
    </lineage>
</organism>
<evidence type="ECO:0000256" key="3">
    <source>
        <dbReference type="ARBA" id="ARBA00022679"/>
    </source>
</evidence>
<evidence type="ECO:0000313" key="6">
    <source>
        <dbReference type="Proteomes" id="UP000095672"/>
    </source>
</evidence>
<keyword evidence="3 5" id="KW-0808">Transferase</keyword>
<dbReference type="CDD" id="cd04186">
    <property type="entry name" value="GT_2_like_c"/>
    <property type="match status" value="1"/>
</dbReference>
<dbReference type="InterPro" id="IPR001173">
    <property type="entry name" value="Glyco_trans_2-like"/>
</dbReference>
<dbReference type="Gene3D" id="3.90.550.10">
    <property type="entry name" value="Spore Coat Polysaccharide Biosynthesis Protein SpsA, Chain A"/>
    <property type="match status" value="1"/>
</dbReference>
<evidence type="ECO:0000259" key="4">
    <source>
        <dbReference type="Pfam" id="PF00535"/>
    </source>
</evidence>
<keyword evidence="6" id="KW-1185">Reference proteome</keyword>
<evidence type="ECO:0000256" key="1">
    <source>
        <dbReference type="ARBA" id="ARBA00006739"/>
    </source>
</evidence>
<feature type="domain" description="Glycosyltransferase 2-like" evidence="4">
    <location>
        <begin position="14"/>
        <end position="156"/>
    </location>
</feature>
<dbReference type="PANTHER" id="PTHR43179">
    <property type="entry name" value="RHAMNOSYLTRANSFERASE WBBL"/>
    <property type="match status" value="1"/>
</dbReference>
<protein>
    <submittedName>
        <fullName evidence="5">N-acetylglucosaminyl-diphospho-decaprenol L-rhamnosyltransferase</fullName>
        <ecNumber evidence="5">2.4.1.289</ecNumber>
    </submittedName>
</protein>
<name>A0A1C9W5R7_9GAMM</name>
<dbReference type="RefSeq" id="WP_069946612.1">
    <property type="nucleotide sequence ID" value="NZ_CP014143.1"/>
</dbReference>
<accession>A0A1C9W5R7</accession>
<evidence type="ECO:0000313" key="5">
    <source>
        <dbReference type="EMBL" id="AOS96480.1"/>
    </source>
</evidence>
<dbReference type="Proteomes" id="UP000095672">
    <property type="component" value="Chromosome"/>
</dbReference>
<dbReference type="EMBL" id="CP014143">
    <property type="protein sequence ID" value="AOS96480.1"/>
    <property type="molecule type" value="Genomic_DNA"/>
</dbReference>
<keyword evidence="2 5" id="KW-0328">Glycosyltransferase</keyword>
<dbReference type="Pfam" id="PF00535">
    <property type="entry name" value="Glycos_transf_2"/>
    <property type="match status" value="1"/>
</dbReference>
<reference evidence="6" key="1">
    <citation type="submission" date="2016-01" db="EMBL/GenBank/DDBJ databases">
        <title>Complete genome sequence of Microbulbifer sp. CCB-MM1, a halophile isolated from Matang Mangrove Forest, Perak.</title>
        <authorList>
            <person name="Moh T.H."/>
            <person name="Dinesh B."/>
            <person name="Lau N.-S."/>
            <person name="Go F."/>
            <person name="Alexander Chong S.-C."/>
        </authorList>
    </citation>
    <scope>NUCLEOTIDE SEQUENCE [LARGE SCALE GENOMIC DNA]</scope>
    <source>
        <strain evidence="6">CCB-MM1</strain>
    </source>
</reference>
<gene>
    <name evidence="5" type="primary">wbbL_1</name>
    <name evidence="5" type="ORF">AUP74_01015</name>
</gene>
<dbReference type="InterPro" id="IPR029044">
    <property type="entry name" value="Nucleotide-diphossugar_trans"/>
</dbReference>
<dbReference type="OrthoDB" id="9771846at2"/>
<proteinExistence type="inferred from homology"/>
<sequence>MESREAAMLPPINIVIVCYNCGRDILKLVGDIRAGNYPLQKLSLTIVDNASADDSVELLRGIQGVRHVLIESGRNLGFGAGCNLGVRHLEGDDLILFLNPDVRLYPDSLTELVSGTRKYPLSGIWGGITYGPDGSPDDKSAWREPSLLGLAAWSFFFDAALRPFGFAGFESYSRRKLLHGSQVDAVSGCFFLIDSALFHRLSGFDERFFLYSEEIDLCRRGRLLGARPRIVPAARVTHAGSVTLTSEKKLRHLYYSKLLYFRKHWRPLPFRIARMMLNAGTLLRLSALSLLAPLRRDFNHRRKAWWNFFKQQLSWKF</sequence>
<dbReference type="PATRIC" id="fig|1769779.3.peg.1033"/>
<dbReference type="STRING" id="1769779.AUP74_01015"/>
<evidence type="ECO:0000256" key="2">
    <source>
        <dbReference type="ARBA" id="ARBA00022676"/>
    </source>
</evidence>
<dbReference type="PANTHER" id="PTHR43179:SF12">
    <property type="entry name" value="GALACTOFURANOSYLTRANSFERASE GLFT2"/>
    <property type="match status" value="1"/>
</dbReference>
<dbReference type="GO" id="GO:0102096">
    <property type="term" value="F:decaprenyl-N-acetyl-alpha-D-glucosaminyl-pyrophosphate:dTDP-alpha-L-rhamnose rhamnosyltransferase activity"/>
    <property type="evidence" value="ECO:0007669"/>
    <property type="project" value="UniProtKB-EC"/>
</dbReference>
<dbReference type="SUPFAM" id="SSF53448">
    <property type="entry name" value="Nucleotide-diphospho-sugar transferases"/>
    <property type="match status" value="1"/>
</dbReference>
<comment type="similarity">
    <text evidence="1">Belongs to the glycosyltransferase 2 family.</text>
</comment>
<dbReference type="AlphaFoldDB" id="A0A1C9W5R7"/>